<reference evidence="6 7" key="3">
    <citation type="journal article" date="2017" name="G3 (Bethesda)">
        <title>Comparative analysis highlights variable genome content of wheat rusts and divergence of the mating loci.</title>
        <authorList>
            <person name="Cuomo C.A."/>
            <person name="Bakkeren G."/>
            <person name="Khalil H.B."/>
            <person name="Panwar V."/>
            <person name="Joly D."/>
            <person name="Linning R."/>
            <person name="Sakthikumar S."/>
            <person name="Song X."/>
            <person name="Adiconis X."/>
            <person name="Fan L."/>
            <person name="Goldberg J.M."/>
            <person name="Levin J.Z."/>
            <person name="Young S."/>
            <person name="Zeng Q."/>
            <person name="Anikster Y."/>
            <person name="Bruce M."/>
            <person name="Wang M."/>
            <person name="Yin C."/>
            <person name="McCallum B."/>
            <person name="Szabo L.J."/>
            <person name="Hulbert S."/>
            <person name="Chen X."/>
            <person name="Fellers J.P."/>
        </authorList>
    </citation>
    <scope>NUCLEOTIDE SEQUENCE</scope>
    <source>
        <strain evidence="7">Isolate 1-1 / race 1 (BBBD)</strain>
        <strain evidence="6">isolate 1-1 / race 1 (BBBD)</strain>
    </source>
</reference>
<feature type="domain" description="CCHC-type" evidence="4">
    <location>
        <begin position="389"/>
        <end position="404"/>
    </location>
</feature>
<evidence type="ECO:0000313" key="5">
    <source>
        <dbReference type="EMBL" id="OAV86166.1"/>
    </source>
</evidence>
<accession>A0A180G0D4</accession>
<dbReference type="GO" id="GO:0003676">
    <property type="term" value="F:nucleic acid binding"/>
    <property type="evidence" value="ECO:0007669"/>
    <property type="project" value="InterPro"/>
</dbReference>
<feature type="compositionally biased region" description="Basic and acidic residues" evidence="3">
    <location>
        <begin position="19"/>
        <end position="28"/>
    </location>
</feature>
<reference evidence="6" key="4">
    <citation type="submission" date="2025-05" db="UniProtKB">
        <authorList>
            <consortium name="EnsemblFungi"/>
        </authorList>
    </citation>
    <scope>IDENTIFICATION</scope>
    <source>
        <strain evidence="6">isolate 1-1 / race 1 (BBBD)</strain>
    </source>
</reference>
<sequence length="412" mass="45621">MSPPRQSTSASTTNWQIEDSSHRDRLAEDIAVLQSQLDNQLPSPETTGSTAKGKEKPSFSRVPKPDVQDYKSAPPHMDPRLPVASNLRQAPNADQVFPPRRPDNRITAEDARRLKEMADFEEAEFLLRQSKLVAGSIQSAKSLFRTENLLKADGRNFGDWHRNLAEVGRACLTSATFFFEKCSNSTFEKIGRAVLISSIDQSLVAEMQKFVTCYEMYMALFDKFKTASRAAQMNIWYKFKSFKIDPEGHNAGISSSLKNLLAEWTSVSVTFSADAFLGFIVQAAVMESGAPYSSNFELRVENLVQADKKGTCPTFDAIMNALDVCKEQNRNAAEIASSGQAFASNQPPSALVTSVDQEDLFNVSAFLMDVEEDQWVDALDFYALTASTCWQCGGTGHYARNCPDKSKGDSSK</sequence>
<dbReference type="VEuPathDB" id="FungiDB:PTTG_30047"/>
<dbReference type="EMBL" id="ADAS02001543">
    <property type="protein sequence ID" value="OAV86166.1"/>
    <property type="molecule type" value="Genomic_DNA"/>
</dbReference>
<protein>
    <submittedName>
        <fullName evidence="6">CCHC-type domain-containing protein</fullName>
    </submittedName>
</protein>
<dbReference type="InterPro" id="IPR001878">
    <property type="entry name" value="Znf_CCHC"/>
</dbReference>
<dbReference type="STRING" id="630390.A0A180G0D4"/>
<feature type="compositionally biased region" description="Basic and acidic residues" evidence="3">
    <location>
        <begin position="52"/>
        <end position="69"/>
    </location>
</feature>
<evidence type="ECO:0000256" key="2">
    <source>
        <dbReference type="PROSITE-ProRule" id="PRU00047"/>
    </source>
</evidence>
<dbReference type="PROSITE" id="PS50158">
    <property type="entry name" value="ZF_CCHC"/>
    <property type="match status" value="1"/>
</dbReference>
<reference evidence="5" key="1">
    <citation type="submission" date="2009-11" db="EMBL/GenBank/DDBJ databases">
        <authorList>
            <consortium name="The Broad Institute Genome Sequencing Platform"/>
            <person name="Ward D."/>
            <person name="Feldgarden M."/>
            <person name="Earl A."/>
            <person name="Young S.K."/>
            <person name="Zeng Q."/>
            <person name="Koehrsen M."/>
            <person name="Alvarado L."/>
            <person name="Berlin A."/>
            <person name="Bochicchio J."/>
            <person name="Borenstein D."/>
            <person name="Chapman S.B."/>
            <person name="Chen Z."/>
            <person name="Engels R."/>
            <person name="Freedman E."/>
            <person name="Gellesch M."/>
            <person name="Goldberg J."/>
            <person name="Griggs A."/>
            <person name="Gujja S."/>
            <person name="Heilman E."/>
            <person name="Heiman D."/>
            <person name="Hepburn T."/>
            <person name="Howarth C."/>
            <person name="Jen D."/>
            <person name="Larson L."/>
            <person name="Lewis B."/>
            <person name="Mehta T."/>
            <person name="Park D."/>
            <person name="Pearson M."/>
            <person name="Roberts A."/>
            <person name="Saif S."/>
            <person name="Shea T."/>
            <person name="Shenoy N."/>
            <person name="Sisk P."/>
            <person name="Stolte C."/>
            <person name="Sykes S."/>
            <person name="Thomson T."/>
            <person name="Walk T."/>
            <person name="White J."/>
            <person name="Yandava C."/>
            <person name="Izard J."/>
            <person name="Baranova O.V."/>
            <person name="Blanton J.M."/>
            <person name="Tanner A.C."/>
            <person name="Dewhirst F.E."/>
            <person name="Haas B."/>
            <person name="Nusbaum C."/>
            <person name="Birren B."/>
        </authorList>
    </citation>
    <scope>NUCLEOTIDE SEQUENCE [LARGE SCALE GENOMIC DNA]</scope>
    <source>
        <strain evidence="5">1-1 BBBD Race 1</strain>
    </source>
</reference>
<keyword evidence="2" id="KW-0863">Zinc-finger</keyword>
<keyword evidence="2" id="KW-0479">Metal-binding</keyword>
<evidence type="ECO:0000313" key="6">
    <source>
        <dbReference type="EnsemblFungi" id="PTTG_30047-t43_1-p1"/>
    </source>
</evidence>
<keyword evidence="2" id="KW-0862">Zinc</keyword>
<keyword evidence="7" id="KW-1185">Reference proteome</keyword>
<keyword evidence="1" id="KW-0507">mRNA processing</keyword>
<feature type="compositionally biased region" description="Polar residues" evidence="3">
    <location>
        <begin position="1"/>
        <end position="18"/>
    </location>
</feature>
<feature type="compositionally biased region" description="Polar residues" evidence="3">
    <location>
        <begin position="33"/>
        <end position="50"/>
    </location>
</feature>
<evidence type="ECO:0000256" key="3">
    <source>
        <dbReference type="SAM" id="MobiDB-lite"/>
    </source>
</evidence>
<organism evidence="5">
    <name type="scientific">Puccinia triticina (isolate 1-1 / race 1 (BBBD))</name>
    <name type="common">Brown leaf rust fungus</name>
    <dbReference type="NCBI Taxonomy" id="630390"/>
    <lineage>
        <taxon>Eukaryota</taxon>
        <taxon>Fungi</taxon>
        <taxon>Dikarya</taxon>
        <taxon>Basidiomycota</taxon>
        <taxon>Pucciniomycotina</taxon>
        <taxon>Pucciniomycetes</taxon>
        <taxon>Pucciniales</taxon>
        <taxon>Pucciniaceae</taxon>
        <taxon>Puccinia</taxon>
    </lineage>
</organism>
<dbReference type="SMART" id="SM00343">
    <property type="entry name" value="ZnF_C2HC"/>
    <property type="match status" value="1"/>
</dbReference>
<dbReference type="Proteomes" id="UP000005240">
    <property type="component" value="Unassembled WGS sequence"/>
</dbReference>
<dbReference type="GO" id="GO:0006397">
    <property type="term" value="P:mRNA processing"/>
    <property type="evidence" value="ECO:0007669"/>
    <property type="project" value="UniProtKB-KW"/>
</dbReference>
<dbReference type="SUPFAM" id="SSF57756">
    <property type="entry name" value="Retrovirus zinc finger-like domains"/>
    <property type="match status" value="1"/>
</dbReference>
<dbReference type="AlphaFoldDB" id="A0A180G0D4"/>
<dbReference type="Gene3D" id="4.10.60.10">
    <property type="entry name" value="Zinc finger, CCHC-type"/>
    <property type="match status" value="1"/>
</dbReference>
<reference evidence="5" key="2">
    <citation type="submission" date="2016-05" db="EMBL/GenBank/DDBJ databases">
        <title>Comparative analysis highlights variable genome content of wheat rusts and divergence of the mating loci.</title>
        <authorList>
            <person name="Cuomo C.A."/>
            <person name="Bakkeren G."/>
            <person name="Szabo L."/>
            <person name="Khalil H."/>
            <person name="Joly D."/>
            <person name="Goldberg J."/>
            <person name="Young S."/>
            <person name="Zeng Q."/>
            <person name="Fellers J."/>
        </authorList>
    </citation>
    <scope>NUCLEOTIDE SEQUENCE [LARGE SCALE GENOMIC DNA]</scope>
    <source>
        <strain evidence="5">1-1 BBBD Race 1</strain>
    </source>
</reference>
<name>A0A180G0D4_PUCT1</name>
<proteinExistence type="predicted"/>
<dbReference type="EnsemblFungi" id="PTTG_30047-t43_1">
    <property type="protein sequence ID" value="PTTG_30047-t43_1-p1"/>
    <property type="gene ID" value="PTTG_30047"/>
</dbReference>
<dbReference type="OrthoDB" id="2507000at2759"/>
<dbReference type="InterPro" id="IPR036875">
    <property type="entry name" value="Znf_CCHC_sf"/>
</dbReference>
<evidence type="ECO:0000313" key="7">
    <source>
        <dbReference type="Proteomes" id="UP000005240"/>
    </source>
</evidence>
<dbReference type="Pfam" id="PF00098">
    <property type="entry name" value="zf-CCHC"/>
    <property type="match status" value="1"/>
</dbReference>
<evidence type="ECO:0000256" key="1">
    <source>
        <dbReference type="ARBA" id="ARBA00022664"/>
    </source>
</evidence>
<feature type="region of interest" description="Disordered" evidence="3">
    <location>
        <begin position="1"/>
        <end position="83"/>
    </location>
</feature>
<dbReference type="GO" id="GO:0008270">
    <property type="term" value="F:zinc ion binding"/>
    <property type="evidence" value="ECO:0007669"/>
    <property type="project" value="UniProtKB-KW"/>
</dbReference>
<gene>
    <name evidence="5" type="ORF">PTTG_30047</name>
</gene>
<evidence type="ECO:0000259" key="4">
    <source>
        <dbReference type="PROSITE" id="PS50158"/>
    </source>
</evidence>